<keyword evidence="2" id="KW-0812">Transmembrane</keyword>
<feature type="region of interest" description="Disordered" evidence="1">
    <location>
        <begin position="153"/>
        <end position="175"/>
    </location>
</feature>
<dbReference type="EMBL" id="JBAMIC010000010">
    <property type="protein sequence ID" value="KAK7102536.1"/>
    <property type="molecule type" value="Genomic_DNA"/>
</dbReference>
<organism evidence="4 5">
    <name type="scientific">Littorina saxatilis</name>
    <dbReference type="NCBI Taxonomy" id="31220"/>
    <lineage>
        <taxon>Eukaryota</taxon>
        <taxon>Metazoa</taxon>
        <taxon>Spiralia</taxon>
        <taxon>Lophotrochozoa</taxon>
        <taxon>Mollusca</taxon>
        <taxon>Gastropoda</taxon>
        <taxon>Caenogastropoda</taxon>
        <taxon>Littorinimorpha</taxon>
        <taxon>Littorinoidea</taxon>
        <taxon>Littorinidae</taxon>
        <taxon>Littorina</taxon>
    </lineage>
</organism>
<keyword evidence="3" id="KW-0732">Signal</keyword>
<dbReference type="Proteomes" id="UP001374579">
    <property type="component" value="Unassembled WGS sequence"/>
</dbReference>
<keyword evidence="2" id="KW-1133">Transmembrane helix</keyword>
<gene>
    <name evidence="4" type="ORF">V1264_020739</name>
</gene>
<feature type="transmembrane region" description="Helical" evidence="2">
    <location>
        <begin position="97"/>
        <end position="121"/>
    </location>
</feature>
<protein>
    <submittedName>
        <fullName evidence="4">Uncharacterized protein</fullName>
    </submittedName>
</protein>
<evidence type="ECO:0000256" key="1">
    <source>
        <dbReference type="SAM" id="MobiDB-lite"/>
    </source>
</evidence>
<evidence type="ECO:0000256" key="2">
    <source>
        <dbReference type="SAM" id="Phobius"/>
    </source>
</evidence>
<sequence>MVSTVWLFVVSTFLYSVSILRVSVAFVCKDDVESETRNYNGDLEEYQRRYCCKAHYNGYSSKWEARWSVKCWYGCCGEEDNQVCCPQPDEGLSGTEIGIIAGSAIFGVIVLVLLIVLFVFIGKKCSTHFKDLRRQKEIHIEINVPREPYIARQNDPVDFDPSQPEPSGLAAPLHRNDDLDFGNEESWDCWGEGVPFSAEDVQVWTTDTAHSAARGRDHPHFQPPPSYESVVQEREQD</sequence>
<evidence type="ECO:0000313" key="4">
    <source>
        <dbReference type="EMBL" id="KAK7102536.1"/>
    </source>
</evidence>
<feature type="chain" id="PRO_5042925864" evidence="3">
    <location>
        <begin position="26"/>
        <end position="237"/>
    </location>
</feature>
<comment type="caution">
    <text evidence="4">The sequence shown here is derived from an EMBL/GenBank/DDBJ whole genome shotgun (WGS) entry which is preliminary data.</text>
</comment>
<accession>A0AAN9BAR0</accession>
<evidence type="ECO:0000313" key="5">
    <source>
        <dbReference type="Proteomes" id="UP001374579"/>
    </source>
</evidence>
<keyword evidence="5" id="KW-1185">Reference proteome</keyword>
<reference evidence="4 5" key="1">
    <citation type="submission" date="2024-02" db="EMBL/GenBank/DDBJ databases">
        <title>Chromosome-scale genome assembly of the rough periwinkle Littorina saxatilis.</title>
        <authorList>
            <person name="De Jode A."/>
            <person name="Faria R."/>
            <person name="Formenti G."/>
            <person name="Sims Y."/>
            <person name="Smith T.P."/>
            <person name="Tracey A."/>
            <person name="Wood J.M.D."/>
            <person name="Zagrodzka Z.B."/>
            <person name="Johannesson K."/>
            <person name="Butlin R.K."/>
            <person name="Leder E.H."/>
        </authorList>
    </citation>
    <scope>NUCLEOTIDE SEQUENCE [LARGE SCALE GENOMIC DNA]</scope>
    <source>
        <strain evidence="4">Snail1</strain>
        <tissue evidence="4">Muscle</tissue>
    </source>
</reference>
<keyword evidence="2" id="KW-0472">Membrane</keyword>
<evidence type="ECO:0000256" key="3">
    <source>
        <dbReference type="SAM" id="SignalP"/>
    </source>
</evidence>
<name>A0AAN9BAR0_9CAEN</name>
<feature type="region of interest" description="Disordered" evidence="1">
    <location>
        <begin position="205"/>
        <end position="237"/>
    </location>
</feature>
<dbReference type="AlphaFoldDB" id="A0AAN9BAR0"/>
<proteinExistence type="predicted"/>
<feature type="signal peptide" evidence="3">
    <location>
        <begin position="1"/>
        <end position="25"/>
    </location>
</feature>